<dbReference type="AlphaFoldDB" id="A0A3N7IYU1"/>
<evidence type="ECO:0000256" key="8">
    <source>
        <dbReference type="HAMAP-Rule" id="MF_01693"/>
    </source>
</evidence>
<dbReference type="GO" id="GO:0008710">
    <property type="term" value="F:8-amino-7-oxononanoate synthase activity"/>
    <property type="evidence" value="ECO:0007669"/>
    <property type="project" value="UniProtKB-UniRule"/>
</dbReference>
<comment type="function">
    <text evidence="8">Catalyzes the decarboxylative condensation of pimeloyl-[acyl-carrier protein] and L-alanine to produce 8-amino-7-oxononanoate (AON), [acyl-carrier protein], and carbon dioxide.</text>
</comment>
<dbReference type="Gene3D" id="3.40.640.10">
    <property type="entry name" value="Type I PLP-dependent aspartate aminotransferase-like (Major domain)"/>
    <property type="match status" value="1"/>
</dbReference>
<keyword evidence="5 8" id="KW-0093">Biotin biosynthesis</keyword>
<dbReference type="InterPro" id="IPR050087">
    <property type="entry name" value="AON_synthase_class-II"/>
</dbReference>
<dbReference type="InterPro" id="IPR004723">
    <property type="entry name" value="AONS_Archaea/Proteobacteria"/>
</dbReference>
<dbReference type="InterPro" id="IPR022834">
    <property type="entry name" value="AONS_Proteobacteria"/>
</dbReference>
<sequence length="392" mass="41954">MSFLDTYANELAALDAGKLLRTRRVVDAAKGSRLRVGGRDMLAFCGNDYLGLSQHPALIEASLRGAQRYGVGATASPLVCGHSASHEALEQEIANFLDLPRALYFYAGFATNVGIVPALVGRGDAVFCDALNHACLIDGARLSRAEIKVYPHSDLAALEKLLGESTAQRKLIATDAVFSMDGDVGPLRELLSLAERHDALLLIDDAHGFGVLGPDGRGTAAHFNLRSPNLLVMGTMSKAAGGAGGFVAGHETMIEWLMQRTRSYIFATAAPAMVTESLRASLKLIETEDWRRERLRSHTARLRSAIALPAGADVDALPRLLPSPTAIQPLIVGENGAALDLMAHLWREGLWVPAIRPPTVPPGTARLRISLSAAHSDADIDQLITALRVVNR</sequence>
<feature type="binding site" evidence="8">
    <location>
        <position position="179"/>
    </location>
    <ligand>
        <name>pyridoxal 5'-phosphate</name>
        <dbReference type="ChEBI" id="CHEBI:597326"/>
    </ligand>
</feature>
<keyword evidence="4 8" id="KW-0808">Transferase</keyword>
<dbReference type="GO" id="GO:0009102">
    <property type="term" value="P:biotin biosynthetic process"/>
    <property type="evidence" value="ECO:0007669"/>
    <property type="project" value="UniProtKB-UniRule"/>
</dbReference>
<feature type="domain" description="Aminotransferase class I/classII large" evidence="10">
    <location>
        <begin position="40"/>
        <end position="387"/>
    </location>
</feature>
<evidence type="ECO:0000313" key="11">
    <source>
        <dbReference type="EMBL" id="RQP23902.1"/>
    </source>
</evidence>
<dbReference type="GO" id="GO:0030170">
    <property type="term" value="F:pyridoxal phosphate binding"/>
    <property type="evidence" value="ECO:0007669"/>
    <property type="project" value="UniProtKB-UniRule"/>
</dbReference>
<dbReference type="InterPro" id="IPR004839">
    <property type="entry name" value="Aminotransferase_I/II_large"/>
</dbReference>
<evidence type="ECO:0000256" key="6">
    <source>
        <dbReference type="ARBA" id="ARBA00022898"/>
    </source>
</evidence>
<gene>
    <name evidence="8 11" type="primary">bioF</name>
    <name evidence="11" type="ORF">DZC73_17480</name>
</gene>
<feature type="binding site" evidence="8">
    <location>
        <position position="133"/>
    </location>
    <ligand>
        <name>substrate</name>
    </ligand>
</feature>
<evidence type="ECO:0000259" key="10">
    <source>
        <dbReference type="Pfam" id="PF00155"/>
    </source>
</evidence>
<dbReference type="Gene3D" id="3.90.1150.10">
    <property type="entry name" value="Aspartate Aminotransferase, domain 1"/>
    <property type="match status" value="1"/>
</dbReference>
<dbReference type="EC" id="2.3.1.47" evidence="8"/>
<comment type="similarity">
    <text evidence="8">Belongs to the class-II pyridoxal-phosphate-dependent aminotransferase family. BioF subfamily.</text>
</comment>
<name>A0A3N7IYU1_9BURK</name>
<feature type="binding site" evidence="8">
    <location>
        <position position="359"/>
    </location>
    <ligand>
        <name>substrate</name>
    </ligand>
</feature>
<dbReference type="SUPFAM" id="SSF53383">
    <property type="entry name" value="PLP-dependent transferases"/>
    <property type="match status" value="1"/>
</dbReference>
<comment type="cofactor">
    <cofactor evidence="1 8 9">
        <name>pyridoxal 5'-phosphate</name>
        <dbReference type="ChEBI" id="CHEBI:597326"/>
    </cofactor>
</comment>
<dbReference type="InterPro" id="IPR015424">
    <property type="entry name" value="PyrdxlP-dep_Trfase"/>
</dbReference>
<keyword evidence="12" id="KW-1185">Reference proteome</keyword>
<comment type="catalytic activity">
    <reaction evidence="7 8">
        <text>6-carboxyhexanoyl-[ACP] + L-alanine + H(+) = (8S)-8-amino-7-oxononanoate + holo-[ACP] + CO2</text>
        <dbReference type="Rhea" id="RHEA:42288"/>
        <dbReference type="Rhea" id="RHEA-COMP:9685"/>
        <dbReference type="Rhea" id="RHEA-COMP:9955"/>
        <dbReference type="ChEBI" id="CHEBI:15378"/>
        <dbReference type="ChEBI" id="CHEBI:16526"/>
        <dbReference type="ChEBI" id="CHEBI:57972"/>
        <dbReference type="ChEBI" id="CHEBI:64479"/>
        <dbReference type="ChEBI" id="CHEBI:78846"/>
        <dbReference type="ChEBI" id="CHEBI:149468"/>
        <dbReference type="EC" id="2.3.1.47"/>
    </reaction>
</comment>
<dbReference type="EMBL" id="QUSW01000004">
    <property type="protein sequence ID" value="RQP23902.1"/>
    <property type="molecule type" value="Genomic_DNA"/>
</dbReference>
<reference evidence="11 12" key="1">
    <citation type="submission" date="2018-08" db="EMBL/GenBank/DDBJ databases">
        <authorList>
            <person name="Khan S.A."/>
            <person name="Jeon C.O."/>
            <person name="Chun B.H."/>
            <person name="Jeong S.E."/>
        </authorList>
    </citation>
    <scope>NUCLEOTIDE SEQUENCE [LARGE SCALE GENOMIC DNA]</scope>
    <source>
        <strain evidence="11 12">S-16</strain>
    </source>
</reference>
<keyword evidence="6 8" id="KW-0663">Pyridoxal phosphate</keyword>
<evidence type="ECO:0000256" key="4">
    <source>
        <dbReference type="ARBA" id="ARBA00022679"/>
    </source>
</evidence>
<dbReference type="RefSeq" id="WP_124541634.1">
    <property type="nucleotide sequence ID" value="NZ_QUSW01000004.1"/>
</dbReference>
<feature type="binding site" evidence="8">
    <location>
        <position position="235"/>
    </location>
    <ligand>
        <name>pyridoxal 5'-phosphate</name>
        <dbReference type="ChEBI" id="CHEBI:597326"/>
    </ligand>
</feature>
<feature type="binding site" evidence="8">
    <location>
        <position position="207"/>
    </location>
    <ligand>
        <name>pyridoxal 5'-phosphate</name>
        <dbReference type="ChEBI" id="CHEBI:597326"/>
    </ligand>
</feature>
<dbReference type="Pfam" id="PF00155">
    <property type="entry name" value="Aminotran_1_2"/>
    <property type="match status" value="1"/>
</dbReference>
<evidence type="ECO:0000256" key="7">
    <source>
        <dbReference type="ARBA" id="ARBA00047715"/>
    </source>
</evidence>
<comment type="caution">
    <text evidence="11">The sequence shown here is derived from an EMBL/GenBank/DDBJ whole genome shotgun (WGS) entry which is preliminary data.</text>
</comment>
<dbReference type="PANTHER" id="PTHR13693">
    <property type="entry name" value="CLASS II AMINOTRANSFERASE/8-AMINO-7-OXONONANOATE SYNTHASE"/>
    <property type="match status" value="1"/>
</dbReference>
<organism evidence="11 12">
    <name type="scientific">Piscinibacter terrae</name>
    <dbReference type="NCBI Taxonomy" id="2496871"/>
    <lineage>
        <taxon>Bacteria</taxon>
        <taxon>Pseudomonadati</taxon>
        <taxon>Pseudomonadota</taxon>
        <taxon>Betaproteobacteria</taxon>
        <taxon>Burkholderiales</taxon>
        <taxon>Sphaerotilaceae</taxon>
        <taxon>Piscinibacter</taxon>
    </lineage>
</organism>
<dbReference type="OrthoDB" id="9807157at2"/>
<evidence type="ECO:0000256" key="9">
    <source>
        <dbReference type="PIRSR" id="PIRSR604723-51"/>
    </source>
</evidence>
<protein>
    <recommendedName>
        <fullName evidence="8">8-amino-7-oxononanoate synthase</fullName>
        <shortName evidence="8">AONS</shortName>
        <ecNumber evidence="8">2.3.1.47</ecNumber>
    </recommendedName>
    <alternativeName>
        <fullName evidence="8">7-keto-8-amino-pelargonic acid synthase</fullName>
        <shortName evidence="8">7-KAP synthase</shortName>
        <shortName evidence="8">KAPA synthase</shortName>
    </alternativeName>
    <alternativeName>
        <fullName evidence="8">8-amino-7-ketopelargonate synthase</fullName>
    </alternativeName>
</protein>
<feature type="binding site" evidence="8">
    <location>
        <position position="21"/>
    </location>
    <ligand>
        <name>substrate</name>
    </ligand>
</feature>
<keyword evidence="11" id="KW-0012">Acyltransferase</keyword>
<dbReference type="InterPro" id="IPR015421">
    <property type="entry name" value="PyrdxlP-dep_Trfase_major"/>
</dbReference>
<proteinExistence type="inferred from homology"/>
<feature type="binding site" evidence="8">
    <location>
        <begin position="108"/>
        <end position="109"/>
    </location>
    <ligand>
        <name>pyridoxal 5'-phosphate</name>
        <dbReference type="ChEBI" id="CHEBI:597326"/>
    </ligand>
</feature>
<accession>A0A3N7IYU1</accession>
<dbReference type="UniPathway" id="UPA00078"/>
<comment type="subunit">
    <text evidence="3 8">Homodimer.</text>
</comment>
<feature type="modified residue" description="N6-(pyridoxal phosphate)lysine" evidence="8 9">
    <location>
        <position position="238"/>
    </location>
</feature>
<dbReference type="Proteomes" id="UP000267464">
    <property type="component" value="Unassembled WGS sequence"/>
</dbReference>
<evidence type="ECO:0000256" key="2">
    <source>
        <dbReference type="ARBA" id="ARBA00004746"/>
    </source>
</evidence>
<dbReference type="HAMAP" id="MF_01693">
    <property type="entry name" value="BioF_aminotrans_2"/>
    <property type="match status" value="1"/>
</dbReference>
<evidence type="ECO:0000313" key="12">
    <source>
        <dbReference type="Proteomes" id="UP000267464"/>
    </source>
</evidence>
<evidence type="ECO:0000256" key="1">
    <source>
        <dbReference type="ARBA" id="ARBA00001933"/>
    </source>
</evidence>
<evidence type="ECO:0000256" key="5">
    <source>
        <dbReference type="ARBA" id="ARBA00022756"/>
    </source>
</evidence>
<reference evidence="11 12" key="2">
    <citation type="submission" date="2018-12" db="EMBL/GenBank/DDBJ databases">
        <title>Rhizobacter gummiphilus sp. nov., a rubber-degrading bacterium isolated from the soil of a botanical garden in Japan.</title>
        <authorList>
            <person name="Shunsuke S.S."/>
        </authorList>
    </citation>
    <scope>NUCLEOTIDE SEQUENCE [LARGE SCALE GENOMIC DNA]</scope>
    <source>
        <strain evidence="11 12">S-16</strain>
    </source>
</reference>
<comment type="pathway">
    <text evidence="2 8">Cofactor biosynthesis; biotin biosynthesis.</text>
</comment>
<dbReference type="PANTHER" id="PTHR13693:SF100">
    <property type="entry name" value="8-AMINO-7-OXONONANOATE SYNTHASE"/>
    <property type="match status" value="1"/>
</dbReference>
<evidence type="ECO:0000256" key="3">
    <source>
        <dbReference type="ARBA" id="ARBA00011738"/>
    </source>
</evidence>
<dbReference type="NCBIfam" id="TIGR00858">
    <property type="entry name" value="bioF"/>
    <property type="match status" value="1"/>
</dbReference>
<dbReference type="InterPro" id="IPR015422">
    <property type="entry name" value="PyrdxlP-dep_Trfase_small"/>
</dbReference>